<dbReference type="InterPro" id="IPR052433">
    <property type="entry name" value="X-Pro_dipept-like"/>
</dbReference>
<dbReference type="PANTHER" id="PTHR48480">
    <property type="match status" value="1"/>
</dbReference>
<accession>A0A0A9ETA7</accession>
<keyword evidence="3" id="KW-0378">Hydrolase</keyword>
<keyword evidence="1" id="KW-0645">Protease</keyword>
<evidence type="ECO:0000256" key="3">
    <source>
        <dbReference type="ARBA" id="ARBA00022801"/>
    </source>
</evidence>
<sequence length="97" mass="10751">MAAASSSSLAPPAVPMELHAGNRDRLVATLRGCFSASLRPLRSLVLLQGGEEQTRYCTDHLELFRQESYFVYLFGVRDPGFYGAIVNPLPFFFPGVR</sequence>
<dbReference type="GO" id="GO:0006508">
    <property type="term" value="P:proteolysis"/>
    <property type="evidence" value="ECO:0007669"/>
    <property type="project" value="UniProtKB-KW"/>
</dbReference>
<reference evidence="7" key="1">
    <citation type="submission" date="2014-09" db="EMBL/GenBank/DDBJ databases">
        <authorList>
            <person name="Magalhaes I.L.F."/>
            <person name="Oliveira U."/>
            <person name="Santos F.R."/>
            <person name="Vidigal T.H.D.A."/>
            <person name="Brescovit A.D."/>
            <person name="Santos A.J."/>
        </authorList>
    </citation>
    <scope>NUCLEOTIDE SEQUENCE</scope>
    <source>
        <tissue evidence="7">Shoot tissue taken approximately 20 cm above the soil surface</tissue>
    </source>
</reference>
<reference evidence="7" key="2">
    <citation type="journal article" date="2015" name="Data Brief">
        <title>Shoot transcriptome of the giant reed, Arundo donax.</title>
        <authorList>
            <person name="Barrero R.A."/>
            <person name="Guerrero F.D."/>
            <person name="Moolhuijzen P."/>
            <person name="Goolsby J.A."/>
            <person name="Tidwell J."/>
            <person name="Bellgard S.E."/>
            <person name="Bellgard M.I."/>
        </authorList>
    </citation>
    <scope>NUCLEOTIDE SEQUENCE</scope>
    <source>
        <tissue evidence="7">Shoot tissue taken approximately 20 cm above the soil surface</tissue>
    </source>
</reference>
<dbReference type="AlphaFoldDB" id="A0A0A9ETA7"/>
<organism evidence="7">
    <name type="scientific">Arundo donax</name>
    <name type="common">Giant reed</name>
    <name type="synonym">Donax arundinaceus</name>
    <dbReference type="NCBI Taxonomy" id="35708"/>
    <lineage>
        <taxon>Eukaryota</taxon>
        <taxon>Viridiplantae</taxon>
        <taxon>Streptophyta</taxon>
        <taxon>Embryophyta</taxon>
        <taxon>Tracheophyta</taxon>
        <taxon>Spermatophyta</taxon>
        <taxon>Magnoliopsida</taxon>
        <taxon>Liliopsida</taxon>
        <taxon>Poales</taxon>
        <taxon>Poaceae</taxon>
        <taxon>PACMAD clade</taxon>
        <taxon>Arundinoideae</taxon>
        <taxon>Arundineae</taxon>
        <taxon>Arundo</taxon>
    </lineage>
</organism>
<dbReference type="Gene3D" id="3.40.350.10">
    <property type="entry name" value="Creatinase/prolidase N-terminal domain"/>
    <property type="match status" value="1"/>
</dbReference>
<evidence type="ECO:0000256" key="1">
    <source>
        <dbReference type="ARBA" id="ARBA00022670"/>
    </source>
</evidence>
<evidence type="ECO:0000256" key="2">
    <source>
        <dbReference type="ARBA" id="ARBA00022723"/>
    </source>
</evidence>
<evidence type="ECO:0000256" key="5">
    <source>
        <dbReference type="ARBA" id="ARBA00023049"/>
    </source>
</evidence>
<dbReference type="GO" id="GO:0016805">
    <property type="term" value="F:dipeptidase activity"/>
    <property type="evidence" value="ECO:0007669"/>
    <property type="project" value="UniProtKB-KW"/>
</dbReference>
<evidence type="ECO:0000313" key="7">
    <source>
        <dbReference type="EMBL" id="JAD99257.1"/>
    </source>
</evidence>
<dbReference type="GO" id="GO:0070006">
    <property type="term" value="F:metalloaminopeptidase activity"/>
    <property type="evidence" value="ECO:0007669"/>
    <property type="project" value="InterPro"/>
</dbReference>
<dbReference type="GO" id="GO:0030145">
    <property type="term" value="F:manganese ion binding"/>
    <property type="evidence" value="ECO:0007669"/>
    <property type="project" value="InterPro"/>
</dbReference>
<proteinExistence type="predicted"/>
<keyword evidence="4" id="KW-0224">Dipeptidase</keyword>
<dbReference type="InterPro" id="IPR007865">
    <property type="entry name" value="Aminopep_P_N"/>
</dbReference>
<dbReference type="InterPro" id="IPR029149">
    <property type="entry name" value="Creatin/AminoP/Spt16_N"/>
</dbReference>
<name>A0A0A9ETA7_ARUDO</name>
<evidence type="ECO:0000259" key="6">
    <source>
        <dbReference type="Pfam" id="PF05195"/>
    </source>
</evidence>
<evidence type="ECO:0000256" key="4">
    <source>
        <dbReference type="ARBA" id="ARBA00022997"/>
    </source>
</evidence>
<feature type="domain" description="Aminopeptidase P N-terminal" evidence="6">
    <location>
        <begin position="19"/>
        <end position="86"/>
    </location>
</feature>
<dbReference type="PANTHER" id="PTHR48480:SF2">
    <property type="entry name" value="PEPTIDASE D"/>
    <property type="match status" value="1"/>
</dbReference>
<protein>
    <recommendedName>
        <fullName evidence="6">Aminopeptidase P N-terminal domain-containing protein</fullName>
    </recommendedName>
</protein>
<keyword evidence="5" id="KW-0482">Metalloprotease</keyword>
<keyword evidence="2" id="KW-0479">Metal-binding</keyword>
<dbReference type="EMBL" id="GBRH01198638">
    <property type="protein sequence ID" value="JAD99257.1"/>
    <property type="molecule type" value="Transcribed_RNA"/>
</dbReference>
<dbReference type="SUPFAM" id="SSF53092">
    <property type="entry name" value="Creatinase/prolidase N-terminal domain"/>
    <property type="match status" value="1"/>
</dbReference>
<dbReference type="Pfam" id="PF05195">
    <property type="entry name" value="AMP_N"/>
    <property type="match status" value="1"/>
</dbReference>